<evidence type="ECO:0000313" key="1">
    <source>
        <dbReference type="EMBL" id="PIR04598.1"/>
    </source>
</evidence>
<dbReference type="EMBL" id="PCWN01000001">
    <property type="protein sequence ID" value="PIR04598.1"/>
    <property type="molecule type" value="Genomic_DNA"/>
</dbReference>
<protein>
    <submittedName>
        <fullName evidence="1">Uncharacterized protein</fullName>
    </submittedName>
</protein>
<dbReference type="Pfam" id="PF11617">
    <property type="entry name" value="Cu-binding_MopE"/>
    <property type="match status" value="1"/>
</dbReference>
<dbReference type="Proteomes" id="UP000229600">
    <property type="component" value="Unassembled WGS sequence"/>
</dbReference>
<gene>
    <name evidence="1" type="ORF">COV59_00065</name>
</gene>
<dbReference type="AlphaFoldDB" id="A0A2H0N6T8"/>
<proteinExistence type="predicted"/>
<name>A0A2H0N6T8_9BACT</name>
<reference evidence="1 2" key="1">
    <citation type="submission" date="2017-09" db="EMBL/GenBank/DDBJ databases">
        <title>Depth-based differentiation of microbial function through sediment-hosted aquifers and enrichment of novel symbionts in the deep terrestrial subsurface.</title>
        <authorList>
            <person name="Probst A.J."/>
            <person name="Ladd B."/>
            <person name="Jarett J.K."/>
            <person name="Geller-Mcgrath D.E."/>
            <person name="Sieber C.M."/>
            <person name="Emerson J.B."/>
            <person name="Anantharaman K."/>
            <person name="Thomas B.C."/>
            <person name="Malmstrom R."/>
            <person name="Stieglmeier M."/>
            <person name="Klingl A."/>
            <person name="Woyke T."/>
            <person name="Ryan C.M."/>
            <person name="Banfield J.F."/>
        </authorList>
    </citation>
    <scope>NUCLEOTIDE SEQUENCE [LARGE SCALE GENOMIC DNA]</scope>
    <source>
        <strain evidence="1">CG11_big_fil_rev_8_21_14_0_20_39_34</strain>
    </source>
</reference>
<evidence type="ECO:0000313" key="2">
    <source>
        <dbReference type="Proteomes" id="UP000229600"/>
    </source>
</evidence>
<organism evidence="1 2">
    <name type="scientific">Candidatus Magasanikbacteria bacterium CG11_big_fil_rev_8_21_14_0_20_39_34</name>
    <dbReference type="NCBI Taxonomy" id="1974653"/>
    <lineage>
        <taxon>Bacteria</taxon>
        <taxon>Candidatus Magasanikiibacteriota</taxon>
    </lineage>
</organism>
<comment type="caution">
    <text evidence="1">The sequence shown here is derived from an EMBL/GenBank/DDBJ whole genome shotgun (WGS) entry which is preliminary data.</text>
</comment>
<sequence length="110" mass="11597">MALSLNKSITDPVKIADHGVALTGPFGLSLPISDINDLVCTDEDGDGFSKEGQACGPVDCNDSYNMAHPGGFEICANGIDDNCDGQVDENICKNRRICLGEGCPSTIIYE</sequence>
<dbReference type="InterPro" id="IPR021655">
    <property type="entry name" value="Put_metal-bd"/>
</dbReference>
<accession>A0A2H0N6T8</accession>